<keyword evidence="3" id="KW-1185">Reference proteome</keyword>
<feature type="compositionally biased region" description="Low complexity" evidence="1">
    <location>
        <begin position="48"/>
        <end position="57"/>
    </location>
</feature>
<evidence type="ECO:0000313" key="2">
    <source>
        <dbReference type="EMBL" id="MBS2550670.1"/>
    </source>
</evidence>
<reference evidence="2 3" key="1">
    <citation type="submission" date="2020-02" db="EMBL/GenBank/DDBJ databases">
        <title>Acidophilic actinobacteria isolated from forest soil.</title>
        <authorList>
            <person name="Golinska P."/>
        </authorList>
    </citation>
    <scope>NUCLEOTIDE SEQUENCE [LARGE SCALE GENOMIC DNA]</scope>
    <source>
        <strain evidence="2 3">NL8</strain>
    </source>
</reference>
<name>A0ABS5KX94_9ACTN</name>
<dbReference type="PANTHER" id="PTHR36456">
    <property type="entry name" value="UPF0232 PROTEIN SCO3875"/>
    <property type="match status" value="1"/>
</dbReference>
<proteinExistence type="predicted"/>
<comment type="caution">
    <text evidence="2">The sequence shown here is derived from an EMBL/GenBank/DDBJ whole genome shotgun (WGS) entry which is preliminary data.</text>
</comment>
<gene>
    <name evidence="2" type="ORF">KGQ19_27740</name>
</gene>
<feature type="compositionally biased region" description="Low complexity" evidence="1">
    <location>
        <begin position="22"/>
        <end position="31"/>
    </location>
</feature>
<sequence>MNPQPVDNGSGADEAKGSGMDLARAALTAARARGKEGGGWNGNRRRSSSPGQRSGSGPDERDPQLLSSALPRMIEDRGWSVPAAVGGVMGRWGDIVGSHIAAHCTPLEFNDGILTVRTDSAAWATELRMLAPQLLAKLNAELGTSRASHGGREAAGAISSLKVVGPGGR</sequence>
<feature type="region of interest" description="Disordered" evidence="1">
    <location>
        <begin position="1"/>
        <end position="64"/>
    </location>
</feature>
<dbReference type="InterPro" id="IPR007922">
    <property type="entry name" value="DciA-like"/>
</dbReference>
<dbReference type="RefSeq" id="WP_212013941.1">
    <property type="nucleotide sequence ID" value="NZ_JAAFYZ010000111.1"/>
</dbReference>
<organism evidence="2 3">
    <name type="scientific">Catenulispora pinistramenti</name>
    <dbReference type="NCBI Taxonomy" id="2705254"/>
    <lineage>
        <taxon>Bacteria</taxon>
        <taxon>Bacillati</taxon>
        <taxon>Actinomycetota</taxon>
        <taxon>Actinomycetes</taxon>
        <taxon>Catenulisporales</taxon>
        <taxon>Catenulisporaceae</taxon>
        <taxon>Catenulispora</taxon>
    </lineage>
</organism>
<dbReference type="Proteomes" id="UP000730482">
    <property type="component" value="Unassembled WGS sequence"/>
</dbReference>
<dbReference type="Pfam" id="PF05258">
    <property type="entry name" value="DciA"/>
    <property type="match status" value="1"/>
</dbReference>
<evidence type="ECO:0000256" key="1">
    <source>
        <dbReference type="SAM" id="MobiDB-lite"/>
    </source>
</evidence>
<dbReference type="EMBL" id="JAAFYZ010000111">
    <property type="protein sequence ID" value="MBS2550670.1"/>
    <property type="molecule type" value="Genomic_DNA"/>
</dbReference>
<accession>A0ABS5KX94</accession>
<dbReference type="PANTHER" id="PTHR36456:SF1">
    <property type="entry name" value="UPF0232 PROTEIN SCO3875"/>
    <property type="match status" value="1"/>
</dbReference>
<protein>
    <submittedName>
        <fullName evidence="2">DUF721 domain-containing protein</fullName>
    </submittedName>
</protein>
<evidence type="ECO:0000313" key="3">
    <source>
        <dbReference type="Proteomes" id="UP000730482"/>
    </source>
</evidence>